<evidence type="ECO:0000313" key="4">
    <source>
        <dbReference type="EMBL" id="VAX21945.1"/>
    </source>
</evidence>
<organism evidence="4">
    <name type="scientific">hydrothermal vent metagenome</name>
    <dbReference type="NCBI Taxonomy" id="652676"/>
    <lineage>
        <taxon>unclassified sequences</taxon>
        <taxon>metagenomes</taxon>
        <taxon>ecological metagenomes</taxon>
    </lineage>
</organism>
<dbReference type="Gene3D" id="3.90.1030.10">
    <property type="entry name" value="Ribosomal protein L17"/>
    <property type="match status" value="1"/>
</dbReference>
<dbReference type="InterPro" id="IPR000456">
    <property type="entry name" value="Ribosomal_bL17"/>
</dbReference>
<keyword evidence="3" id="KW-0687">Ribonucleoprotein</keyword>
<sequence length="138" mass="15645">MRHLRAKKNLNRTSAHMKAMSRNMATSLLEYEKISTTLPKAKQLRGVVERMITLGKKGSLADRRRALGYIRLKSVVHKLFSELADRYKDRPGGYTRIYKLGVRTGDNAPMAVIELVERNPNALPKKRVRRLSAEEAGG</sequence>
<dbReference type="NCBIfam" id="TIGR00059">
    <property type="entry name" value="L17"/>
    <property type="match status" value="1"/>
</dbReference>
<proteinExistence type="inferred from homology"/>
<dbReference type="GO" id="GO:0022625">
    <property type="term" value="C:cytosolic large ribosomal subunit"/>
    <property type="evidence" value="ECO:0007669"/>
    <property type="project" value="TreeGrafter"/>
</dbReference>
<keyword evidence="2 4" id="KW-0689">Ribosomal protein</keyword>
<evidence type="ECO:0000256" key="2">
    <source>
        <dbReference type="ARBA" id="ARBA00022980"/>
    </source>
</evidence>
<dbReference type="GO" id="GO:0006412">
    <property type="term" value="P:translation"/>
    <property type="evidence" value="ECO:0007669"/>
    <property type="project" value="InterPro"/>
</dbReference>
<dbReference type="InterPro" id="IPR047859">
    <property type="entry name" value="Ribosomal_bL17_CS"/>
</dbReference>
<dbReference type="Pfam" id="PF01196">
    <property type="entry name" value="Ribosomal_L17"/>
    <property type="match status" value="1"/>
</dbReference>
<dbReference type="EMBL" id="UOGA01000212">
    <property type="protein sequence ID" value="VAX21945.1"/>
    <property type="molecule type" value="Genomic_DNA"/>
</dbReference>
<dbReference type="GO" id="GO:0003735">
    <property type="term" value="F:structural constituent of ribosome"/>
    <property type="evidence" value="ECO:0007669"/>
    <property type="project" value="InterPro"/>
</dbReference>
<name>A0A3B1CSC2_9ZZZZ</name>
<evidence type="ECO:0000256" key="3">
    <source>
        <dbReference type="ARBA" id="ARBA00023274"/>
    </source>
</evidence>
<dbReference type="InterPro" id="IPR036373">
    <property type="entry name" value="Ribosomal_bL17_sf"/>
</dbReference>
<accession>A0A3B1CSC2</accession>
<comment type="similarity">
    <text evidence="1">Belongs to the bacterial ribosomal protein bL17 family.</text>
</comment>
<gene>
    <name evidence="4" type="ORF">MNBD_NITROSPINAE04-53</name>
</gene>
<evidence type="ECO:0000256" key="1">
    <source>
        <dbReference type="ARBA" id="ARBA00008777"/>
    </source>
</evidence>
<dbReference type="HAMAP" id="MF_01368">
    <property type="entry name" value="Ribosomal_bL17"/>
    <property type="match status" value="1"/>
</dbReference>
<dbReference type="AlphaFoldDB" id="A0A3B1CSC2"/>
<reference evidence="4" key="1">
    <citation type="submission" date="2018-06" db="EMBL/GenBank/DDBJ databases">
        <authorList>
            <person name="Zhirakovskaya E."/>
        </authorList>
    </citation>
    <scope>NUCLEOTIDE SEQUENCE</scope>
</reference>
<dbReference type="FunFam" id="3.90.1030.10:FF:000001">
    <property type="entry name" value="50S ribosomal protein L17"/>
    <property type="match status" value="1"/>
</dbReference>
<dbReference type="PANTHER" id="PTHR14413">
    <property type="entry name" value="RIBOSOMAL PROTEIN L17"/>
    <property type="match status" value="1"/>
</dbReference>
<dbReference type="PANTHER" id="PTHR14413:SF16">
    <property type="entry name" value="LARGE RIBOSOMAL SUBUNIT PROTEIN BL17M"/>
    <property type="match status" value="1"/>
</dbReference>
<dbReference type="PROSITE" id="PS01167">
    <property type="entry name" value="RIBOSOMAL_L17"/>
    <property type="match status" value="1"/>
</dbReference>
<protein>
    <submittedName>
        <fullName evidence="4">LSU ribosomal protein L17p</fullName>
    </submittedName>
</protein>
<dbReference type="SUPFAM" id="SSF64263">
    <property type="entry name" value="Prokaryotic ribosomal protein L17"/>
    <property type="match status" value="1"/>
</dbReference>